<organism evidence="2 3">
    <name type="scientific">Candidatus Danuiimicrobium aquiferis</name>
    <dbReference type="NCBI Taxonomy" id="1801832"/>
    <lineage>
        <taxon>Bacteria</taxon>
        <taxon>Pseudomonadati</taxon>
        <taxon>Candidatus Omnitrophota</taxon>
        <taxon>Candidatus Danuiimicrobium</taxon>
    </lineage>
</organism>
<dbReference type="AlphaFoldDB" id="A0A1G1L181"/>
<proteinExistence type="predicted"/>
<protein>
    <submittedName>
        <fullName evidence="2">Uncharacterized protein</fullName>
    </submittedName>
</protein>
<accession>A0A1G1L181</accession>
<sequence length="65" mass="6987">MERFNCEELPARSDEQLPTSTEDSSLAVGQESFARSVASTQQNGGSAELFGGEAKGFFVNCWIPA</sequence>
<gene>
    <name evidence="2" type="ORF">A3G33_00530</name>
</gene>
<name>A0A1G1L181_9BACT</name>
<evidence type="ECO:0000313" key="2">
    <source>
        <dbReference type="EMBL" id="OGW98913.1"/>
    </source>
</evidence>
<dbReference type="EMBL" id="MHFR01000021">
    <property type="protein sequence ID" value="OGW98913.1"/>
    <property type="molecule type" value="Genomic_DNA"/>
</dbReference>
<dbReference type="Proteomes" id="UP000178187">
    <property type="component" value="Unassembled WGS sequence"/>
</dbReference>
<evidence type="ECO:0000313" key="3">
    <source>
        <dbReference type="Proteomes" id="UP000178187"/>
    </source>
</evidence>
<evidence type="ECO:0000256" key="1">
    <source>
        <dbReference type="SAM" id="MobiDB-lite"/>
    </source>
</evidence>
<feature type="compositionally biased region" description="Basic and acidic residues" evidence="1">
    <location>
        <begin position="1"/>
        <end position="15"/>
    </location>
</feature>
<reference evidence="2 3" key="1">
    <citation type="journal article" date="2016" name="Nat. Commun.">
        <title>Thousands of microbial genomes shed light on interconnected biogeochemical processes in an aquifer system.</title>
        <authorList>
            <person name="Anantharaman K."/>
            <person name="Brown C.T."/>
            <person name="Hug L.A."/>
            <person name="Sharon I."/>
            <person name="Castelle C.J."/>
            <person name="Probst A.J."/>
            <person name="Thomas B.C."/>
            <person name="Singh A."/>
            <person name="Wilkins M.J."/>
            <person name="Karaoz U."/>
            <person name="Brodie E.L."/>
            <person name="Williams K.H."/>
            <person name="Hubbard S.S."/>
            <person name="Banfield J.F."/>
        </authorList>
    </citation>
    <scope>NUCLEOTIDE SEQUENCE [LARGE SCALE GENOMIC DNA]</scope>
</reference>
<comment type="caution">
    <text evidence="2">The sequence shown here is derived from an EMBL/GenBank/DDBJ whole genome shotgun (WGS) entry which is preliminary data.</text>
</comment>
<feature type="region of interest" description="Disordered" evidence="1">
    <location>
        <begin position="1"/>
        <end position="26"/>
    </location>
</feature>